<evidence type="ECO:0000313" key="1">
    <source>
        <dbReference type="EMBL" id="QDQ24937.1"/>
    </source>
</evidence>
<dbReference type="RefSeq" id="WP_143855862.1">
    <property type="nucleotide sequence ID" value="NZ_CP041730.1"/>
</dbReference>
<dbReference type="OrthoDB" id="9028657at2"/>
<organism evidence="1 2">
    <name type="scientific">Chitinimonas arctica</name>
    <dbReference type="NCBI Taxonomy" id="2594795"/>
    <lineage>
        <taxon>Bacteria</taxon>
        <taxon>Pseudomonadati</taxon>
        <taxon>Pseudomonadota</taxon>
        <taxon>Betaproteobacteria</taxon>
        <taxon>Neisseriales</taxon>
        <taxon>Chitinibacteraceae</taxon>
        <taxon>Chitinimonas</taxon>
    </lineage>
</organism>
<dbReference type="Proteomes" id="UP000317550">
    <property type="component" value="Chromosome"/>
</dbReference>
<dbReference type="AlphaFoldDB" id="A0A516S9X5"/>
<keyword evidence="2" id="KW-1185">Reference proteome</keyword>
<dbReference type="KEGG" id="cari:FNU76_00455"/>
<proteinExistence type="predicted"/>
<dbReference type="EMBL" id="CP041730">
    <property type="protein sequence ID" value="QDQ24937.1"/>
    <property type="molecule type" value="Genomic_DNA"/>
</dbReference>
<evidence type="ECO:0000313" key="2">
    <source>
        <dbReference type="Proteomes" id="UP000317550"/>
    </source>
</evidence>
<name>A0A516S9X5_9NEIS</name>
<evidence type="ECO:0008006" key="3">
    <source>
        <dbReference type="Google" id="ProtNLM"/>
    </source>
</evidence>
<sequence length="211" mass="24673">MLLEAANDCVKSRSGGPYFLKELRVSTMTREKRLRRVAILCCHFLLNLAFYKSGYRNGRPIFKDRLKDPFWVAANNNFLDTCVLEWCKLFGDKRGKQYWGRHGIITDPVAFHDALLCAIGLTSNEFEDYIKGMQSYRDKFVAHLDLEETMEIPKLRIARKSVSFLYDYMLANENEGDYFNDARPKAVYFYREHRLQSRGIYVHLYGSGYAS</sequence>
<protein>
    <recommendedName>
        <fullName evidence="3">HEPN AbiU2-like domain-containing protein</fullName>
    </recommendedName>
</protein>
<gene>
    <name evidence="1" type="ORF">FNU76_00455</name>
</gene>
<reference evidence="2" key="1">
    <citation type="submission" date="2019-07" db="EMBL/GenBank/DDBJ databases">
        <title>Chitinimonas sp. nov., isolated from Ny-Alesund, arctica soil.</title>
        <authorList>
            <person name="Xu Q."/>
            <person name="Peng F."/>
        </authorList>
    </citation>
    <scope>NUCLEOTIDE SEQUENCE [LARGE SCALE GENOMIC DNA]</scope>
    <source>
        <strain evidence="2">R3-44</strain>
    </source>
</reference>
<accession>A0A516S9X5</accession>